<organism evidence="1 2">
    <name type="scientific">Vanilla planifolia</name>
    <name type="common">Vanilla</name>
    <dbReference type="NCBI Taxonomy" id="51239"/>
    <lineage>
        <taxon>Eukaryota</taxon>
        <taxon>Viridiplantae</taxon>
        <taxon>Streptophyta</taxon>
        <taxon>Embryophyta</taxon>
        <taxon>Tracheophyta</taxon>
        <taxon>Spermatophyta</taxon>
        <taxon>Magnoliopsida</taxon>
        <taxon>Liliopsida</taxon>
        <taxon>Asparagales</taxon>
        <taxon>Orchidaceae</taxon>
        <taxon>Vanilloideae</taxon>
        <taxon>Vanilleae</taxon>
        <taxon>Vanilla</taxon>
    </lineage>
</organism>
<evidence type="ECO:0000313" key="1">
    <source>
        <dbReference type="EMBL" id="KAG0500047.1"/>
    </source>
</evidence>
<sequence length="127" mass="13423">MGRKVDNLHRICSDDGFQFDPNALLHPTAGGGAIQPAAALRADVEVLDGEVGRGNPDGELQDLILSDDLDDVDPEQEHLDADAAQIAEAVGRYAAGDDGLVTELVRTRKGEAASSIEVGREFSRSVV</sequence>
<accession>A0A835VIE7</accession>
<comment type="caution">
    <text evidence="1">The sequence shown here is derived from an EMBL/GenBank/DDBJ whole genome shotgun (WGS) entry which is preliminary data.</text>
</comment>
<evidence type="ECO:0000313" key="2">
    <source>
        <dbReference type="Proteomes" id="UP000639772"/>
    </source>
</evidence>
<proteinExistence type="predicted"/>
<dbReference type="AlphaFoldDB" id="A0A835VIE7"/>
<protein>
    <submittedName>
        <fullName evidence="1">Uncharacterized protein</fullName>
    </submittedName>
</protein>
<dbReference type="EMBL" id="JADCNM010000001">
    <property type="protein sequence ID" value="KAG0500047.1"/>
    <property type="molecule type" value="Genomic_DNA"/>
</dbReference>
<gene>
    <name evidence="1" type="ORF">HPP92_000119</name>
</gene>
<name>A0A835VIE7_VANPL</name>
<dbReference type="Proteomes" id="UP000639772">
    <property type="component" value="Chromosome 1"/>
</dbReference>
<reference evidence="1 2" key="1">
    <citation type="journal article" date="2020" name="Nat. Food">
        <title>A phased Vanilla planifolia genome enables genetic improvement of flavour and production.</title>
        <authorList>
            <person name="Hasing T."/>
            <person name="Tang H."/>
            <person name="Brym M."/>
            <person name="Khazi F."/>
            <person name="Huang T."/>
            <person name="Chambers A.H."/>
        </authorList>
    </citation>
    <scope>NUCLEOTIDE SEQUENCE [LARGE SCALE GENOMIC DNA]</scope>
    <source>
        <tissue evidence="1">Leaf</tissue>
    </source>
</reference>